<protein>
    <recommendedName>
        <fullName evidence="3">Nodulation protein NodH</fullName>
    </recommendedName>
</protein>
<evidence type="ECO:0008006" key="3">
    <source>
        <dbReference type="Google" id="ProtNLM"/>
    </source>
</evidence>
<dbReference type="InterPro" id="IPR027417">
    <property type="entry name" value="P-loop_NTPase"/>
</dbReference>
<dbReference type="OrthoDB" id="7802556at2"/>
<dbReference type="Gene3D" id="3.40.50.300">
    <property type="entry name" value="P-loop containing nucleotide triphosphate hydrolases"/>
    <property type="match status" value="1"/>
</dbReference>
<proteinExistence type="predicted"/>
<dbReference type="AlphaFoldDB" id="A0A0D1EGX9"/>
<sequence length="461" mass="50664">MSSRFDAFVLLAGMRTGSNHLEATLNSVPGIESHGEVFNPVFIGKHNRSEMHGMAMADRDRAPLELLRRVIENADGLPGFRLFGNHDPRVLDAILPDPAIAKIVLGRNPLEAYISLKIARETDQWMLKNPKMAKSVKVSFDGAEFDEMVSDERAFRSRIRRELQVTGQSAFWIDYAEIGDRDIIDGLVRFLGMNASVETLGGRLKRQNPGPVEDKVINPEALQAHLDGLDPFGLTRAPDGEPAGGPAVPTMMAAAGLPILVLPIPGGPTEALEDWLTRLAGGAAPTTGMSQKALRRWMRANEGFTSLTIVSHPLDRAYRVFCDHVLAQGQKPLRQVLERHYNADLSEMSDQAAFRTAFAAFLRFVKANLGGQTALPVRSVWGRQTTALHGMSQVVPPMRVVRGGDAEEVLPQLLPGAPDWIPAPAQDRIPLAAIYDAELEDLSREAWRRDYVTFGFGAWKG</sequence>
<evidence type="ECO:0000313" key="2">
    <source>
        <dbReference type="Proteomes" id="UP000032232"/>
    </source>
</evidence>
<dbReference type="EMBL" id="JYFE01000060">
    <property type="protein sequence ID" value="KIT15105.1"/>
    <property type="molecule type" value="Genomic_DNA"/>
</dbReference>
<evidence type="ECO:0000313" key="1">
    <source>
        <dbReference type="EMBL" id="KIT15105.1"/>
    </source>
</evidence>
<dbReference type="PATRIC" id="fig|935700.4.peg.3542"/>
<organism evidence="1 2">
    <name type="scientific">Jannaschia aquimarina</name>
    <dbReference type="NCBI Taxonomy" id="935700"/>
    <lineage>
        <taxon>Bacteria</taxon>
        <taxon>Pseudomonadati</taxon>
        <taxon>Pseudomonadota</taxon>
        <taxon>Alphaproteobacteria</taxon>
        <taxon>Rhodobacterales</taxon>
        <taxon>Roseobacteraceae</taxon>
        <taxon>Jannaschia</taxon>
    </lineage>
</organism>
<name>A0A0D1EGX9_9RHOB</name>
<gene>
    <name evidence="1" type="ORF">jaqu_34320</name>
</gene>
<dbReference type="STRING" id="935700.jaqu_34320"/>
<dbReference type="Proteomes" id="UP000032232">
    <property type="component" value="Unassembled WGS sequence"/>
</dbReference>
<dbReference type="SUPFAM" id="SSF52540">
    <property type="entry name" value="P-loop containing nucleoside triphosphate hydrolases"/>
    <property type="match status" value="1"/>
</dbReference>
<comment type="caution">
    <text evidence="1">The sequence shown here is derived from an EMBL/GenBank/DDBJ whole genome shotgun (WGS) entry which is preliminary data.</text>
</comment>
<dbReference type="RefSeq" id="WP_043920165.1">
    <property type="nucleotide sequence ID" value="NZ_FZPF01000001.1"/>
</dbReference>
<reference evidence="1 2" key="1">
    <citation type="submission" date="2015-02" db="EMBL/GenBank/DDBJ databases">
        <title>Genome Sequence of Jannaschia aquimarina DSM28248, a member of the Roseobacter clade.</title>
        <authorList>
            <person name="Voget S."/>
            <person name="Daniel R."/>
        </authorList>
    </citation>
    <scope>NUCLEOTIDE SEQUENCE [LARGE SCALE GENOMIC DNA]</scope>
    <source>
        <strain evidence="1 2">GSW-M26</strain>
    </source>
</reference>
<keyword evidence="2" id="KW-1185">Reference proteome</keyword>
<accession>A0A0D1EGX9</accession>